<organism evidence="2">
    <name type="scientific">human gut metagenome</name>
    <dbReference type="NCBI Taxonomy" id="408170"/>
    <lineage>
        <taxon>unclassified sequences</taxon>
        <taxon>metagenomes</taxon>
        <taxon>organismal metagenomes</taxon>
    </lineage>
</organism>
<protein>
    <submittedName>
        <fullName evidence="2">Putative beta-glucosidase</fullName>
    </submittedName>
</protein>
<dbReference type="GO" id="GO:0004553">
    <property type="term" value="F:hydrolase activity, hydrolyzing O-glycosyl compounds"/>
    <property type="evidence" value="ECO:0007669"/>
    <property type="project" value="InterPro"/>
</dbReference>
<keyword evidence="1" id="KW-0378">Hydrolase</keyword>
<proteinExistence type="predicted"/>
<sequence length="76" mass="8754">AGRSRSSRRRRRRRRVSLRQRGRLSTTWAAWGSYPDAGDFGDPDDTHYTEGVYVGYRYLDSVGKEPIFPFGHGLGY</sequence>
<name>W1YEX7_9ZZZZ</name>
<dbReference type="EMBL" id="AZMM01005167">
    <property type="protein sequence ID" value="ETJ40911.1"/>
    <property type="molecule type" value="Genomic_DNA"/>
</dbReference>
<evidence type="ECO:0000313" key="2">
    <source>
        <dbReference type="EMBL" id="ETJ40911.1"/>
    </source>
</evidence>
<gene>
    <name evidence="2" type="ORF">Q604_UNBC05167G0001</name>
</gene>
<accession>W1YEX7</accession>
<dbReference type="SUPFAM" id="SSF52279">
    <property type="entry name" value="Beta-D-glucan exohydrolase, C-terminal domain"/>
    <property type="match status" value="1"/>
</dbReference>
<comment type="caution">
    <text evidence="2">The sequence shown here is derived from an EMBL/GenBank/DDBJ whole genome shotgun (WGS) entry which is preliminary data.</text>
</comment>
<dbReference type="Gene3D" id="3.40.50.1700">
    <property type="entry name" value="Glycoside hydrolase family 3 C-terminal domain"/>
    <property type="match status" value="1"/>
</dbReference>
<feature type="non-terminal residue" evidence="2">
    <location>
        <position position="1"/>
    </location>
</feature>
<evidence type="ECO:0000256" key="1">
    <source>
        <dbReference type="ARBA" id="ARBA00022801"/>
    </source>
</evidence>
<dbReference type="InterPro" id="IPR036881">
    <property type="entry name" value="Glyco_hydro_3_C_sf"/>
</dbReference>
<dbReference type="GO" id="GO:0005975">
    <property type="term" value="P:carbohydrate metabolic process"/>
    <property type="evidence" value="ECO:0007669"/>
    <property type="project" value="InterPro"/>
</dbReference>
<dbReference type="AlphaFoldDB" id="W1YEX7"/>
<reference evidence="2" key="1">
    <citation type="submission" date="2013-12" db="EMBL/GenBank/DDBJ databases">
        <title>A Varibaculum cambriense genome reconstructed from a premature infant gut community with otherwise low bacterial novelty that shifts toward anaerobic metabolism during the third week of life.</title>
        <authorList>
            <person name="Brown C.T."/>
            <person name="Sharon I."/>
            <person name="Thomas B.C."/>
            <person name="Castelle C.J."/>
            <person name="Morowitz M.J."/>
            <person name="Banfield J.F."/>
        </authorList>
    </citation>
    <scope>NUCLEOTIDE SEQUENCE</scope>
</reference>
<feature type="non-terminal residue" evidence="2">
    <location>
        <position position="76"/>
    </location>
</feature>